<evidence type="ECO:0000259" key="1">
    <source>
        <dbReference type="Pfam" id="PF25473"/>
    </source>
</evidence>
<proteinExistence type="predicted"/>
<feature type="non-terminal residue" evidence="2">
    <location>
        <position position="1"/>
    </location>
</feature>
<organism evidence="2 3">
    <name type="scientific">Sapayoa aenigma</name>
    <name type="common">broad-billed sapayoa</name>
    <dbReference type="NCBI Taxonomy" id="239371"/>
    <lineage>
        <taxon>Eukaryota</taxon>
        <taxon>Metazoa</taxon>
        <taxon>Chordata</taxon>
        <taxon>Craniata</taxon>
        <taxon>Vertebrata</taxon>
        <taxon>Euteleostomi</taxon>
        <taxon>Archelosauria</taxon>
        <taxon>Archosauria</taxon>
        <taxon>Dinosauria</taxon>
        <taxon>Saurischia</taxon>
        <taxon>Theropoda</taxon>
        <taxon>Coelurosauria</taxon>
        <taxon>Aves</taxon>
        <taxon>Neognathae</taxon>
        <taxon>Neoaves</taxon>
        <taxon>Telluraves</taxon>
        <taxon>Australaves</taxon>
        <taxon>Passeriformes</taxon>
        <taxon>Tyrannidae</taxon>
        <taxon>Sapayoa</taxon>
    </lineage>
</organism>
<dbReference type="InterPro" id="IPR026622">
    <property type="entry name" value="Mxra7"/>
</dbReference>
<reference evidence="2 3" key="1">
    <citation type="submission" date="2019-09" db="EMBL/GenBank/DDBJ databases">
        <title>Bird 10,000 Genomes (B10K) Project - Family phase.</title>
        <authorList>
            <person name="Zhang G."/>
        </authorList>
    </citation>
    <scope>NUCLEOTIDE SEQUENCE [LARGE SCALE GENOMIC DNA]</scope>
    <source>
        <strain evidence="2">B10K-DU-030-41</strain>
        <tissue evidence="2">Muscle</tissue>
    </source>
</reference>
<protein>
    <submittedName>
        <fullName evidence="2">MXRA7 protein</fullName>
    </submittedName>
</protein>
<accession>A0A7K7SSI0</accession>
<dbReference type="OrthoDB" id="5983600at2759"/>
<feature type="domain" description="Matrix-remodeling-associated protein 7 helical" evidence="1">
    <location>
        <begin position="7"/>
        <end position="68"/>
    </location>
</feature>
<dbReference type="Proteomes" id="UP000589485">
    <property type="component" value="Unassembled WGS sequence"/>
</dbReference>
<dbReference type="AlphaFoldDB" id="A0A7K7SSI0"/>
<dbReference type="EMBL" id="VZSY01000138">
    <property type="protein sequence ID" value="NXA07540.1"/>
    <property type="molecule type" value="Genomic_DNA"/>
</dbReference>
<dbReference type="PANTHER" id="PTHR21845:SF2">
    <property type="entry name" value="MATRIX-REMODELING-ASSOCIATED PROTEIN 7"/>
    <property type="match status" value="1"/>
</dbReference>
<dbReference type="PANTHER" id="PTHR21845">
    <property type="entry name" value="TRANSMEMBRANE ANCHOR PROTEIN 1"/>
    <property type="match status" value="1"/>
</dbReference>
<gene>
    <name evidence="2" type="primary">Mxra7</name>
    <name evidence="2" type="ORF">SAPAEN_R12272</name>
</gene>
<name>A0A7K7SSI0_9TYRA</name>
<dbReference type="Pfam" id="PF25473">
    <property type="entry name" value="MXRA7_helical"/>
    <property type="match status" value="1"/>
</dbReference>
<dbReference type="InterPro" id="IPR057534">
    <property type="entry name" value="MXRA7_helical"/>
</dbReference>
<evidence type="ECO:0000313" key="2">
    <source>
        <dbReference type="EMBL" id="NXA07540.1"/>
    </source>
</evidence>
<keyword evidence="3" id="KW-1185">Reference proteome</keyword>
<evidence type="ECO:0000313" key="3">
    <source>
        <dbReference type="Proteomes" id="UP000589485"/>
    </source>
</evidence>
<comment type="caution">
    <text evidence="2">The sequence shown here is derived from an EMBL/GenBank/DDBJ whole genome shotgun (WGS) entry which is preliminary data.</text>
</comment>
<feature type="non-terminal residue" evidence="2">
    <location>
        <position position="69"/>
    </location>
</feature>
<sequence>DEKFSFKYSPGKLRGNQYKSLMSKEELEEEQRVQREQLAAIFRLMKEKSDTFGEMSEGDMKEQLRLYDI</sequence>